<evidence type="ECO:0000313" key="3">
    <source>
        <dbReference type="Proteomes" id="UP000315252"/>
    </source>
</evidence>
<accession>A0A545STB9</accession>
<evidence type="ECO:0000313" key="2">
    <source>
        <dbReference type="EMBL" id="TQV68201.1"/>
    </source>
</evidence>
<name>A0A545STB9_9PROT</name>
<comment type="caution">
    <text evidence="2">The sequence shown here is derived from an EMBL/GenBank/DDBJ whole genome shotgun (WGS) entry which is preliminary data.</text>
</comment>
<feature type="transmembrane region" description="Helical" evidence="1">
    <location>
        <begin position="447"/>
        <end position="467"/>
    </location>
</feature>
<feature type="transmembrane region" description="Helical" evidence="1">
    <location>
        <begin position="473"/>
        <end position="496"/>
    </location>
</feature>
<feature type="transmembrane region" description="Helical" evidence="1">
    <location>
        <begin position="417"/>
        <end position="440"/>
    </location>
</feature>
<feature type="transmembrane region" description="Helical" evidence="1">
    <location>
        <begin position="184"/>
        <end position="206"/>
    </location>
</feature>
<feature type="transmembrane region" description="Helical" evidence="1">
    <location>
        <begin position="26"/>
        <end position="44"/>
    </location>
</feature>
<organism evidence="2 3">
    <name type="scientific">Denitrobaculum tricleocarpae</name>
    <dbReference type="NCBI Taxonomy" id="2591009"/>
    <lineage>
        <taxon>Bacteria</taxon>
        <taxon>Pseudomonadati</taxon>
        <taxon>Pseudomonadota</taxon>
        <taxon>Alphaproteobacteria</taxon>
        <taxon>Rhodospirillales</taxon>
        <taxon>Rhodospirillaceae</taxon>
        <taxon>Denitrobaculum</taxon>
    </lineage>
</organism>
<keyword evidence="1" id="KW-1133">Transmembrane helix</keyword>
<sequence>MQILTNLKNRVASFCQMIETTRSVRFTLLVLLAAYAFFGALASLDKMDVSGDENTYIPLSYNLYKYGVVSLTGEVSGLESIEMDDGVILTLSQRRGPAYLALLAASLHLHPNSQNVSLACFQGKEVGCESFRQDLKIVNVVILTLIVLITYAITKGISGNALVGLTAAFLVASSKSLIDSSDKFGPEVLASFLVLIASLMMLFIWMGPNIKNCSATGIVFGVLALCQPIYLYSIFVPFVVLAVSLVRHKMIRSRLAFASVLAVLLSFSVVTTPWIARNLEYFDNSQITSGGEIVLRVRAEHNKMNSREYFASFLYWTAAGRERLAGFIFDAEDYRRLNRDNYEDGNYRVARKRSSEIANEFQISRFEASKLVAAEAKQMILADPVKHILVSVPVAWRGLFSENGIVLHFLSLDSAGFLIRLATNFTYWGGMFLCLVLTVLKRQYTCLVFASLAIWAWAAYAGMSHFIPRYSYPLLPVLITLSLSIISAQLAGKLLLESSLRNSALIKFAMRCGLVR</sequence>
<evidence type="ECO:0000256" key="1">
    <source>
        <dbReference type="SAM" id="Phobius"/>
    </source>
</evidence>
<dbReference type="Proteomes" id="UP000315252">
    <property type="component" value="Unassembled WGS sequence"/>
</dbReference>
<dbReference type="EMBL" id="VHSH01000023">
    <property type="protein sequence ID" value="TQV68201.1"/>
    <property type="molecule type" value="Genomic_DNA"/>
</dbReference>
<evidence type="ECO:0008006" key="4">
    <source>
        <dbReference type="Google" id="ProtNLM"/>
    </source>
</evidence>
<feature type="transmembrane region" description="Helical" evidence="1">
    <location>
        <begin position="140"/>
        <end position="172"/>
    </location>
</feature>
<dbReference type="OrthoDB" id="7256586at2"/>
<gene>
    <name evidence="2" type="ORF">FKG95_28985</name>
</gene>
<keyword evidence="1" id="KW-0472">Membrane</keyword>
<feature type="transmembrane region" description="Helical" evidence="1">
    <location>
        <begin position="255"/>
        <end position="276"/>
    </location>
</feature>
<dbReference type="RefSeq" id="WP_142899966.1">
    <property type="nucleotide sequence ID" value="NZ_ML660074.1"/>
</dbReference>
<protein>
    <recommendedName>
        <fullName evidence="4">Glycosyltransferase family 39 protein</fullName>
    </recommendedName>
</protein>
<feature type="transmembrane region" description="Helical" evidence="1">
    <location>
        <begin position="218"/>
        <end position="243"/>
    </location>
</feature>
<dbReference type="AlphaFoldDB" id="A0A545STB9"/>
<keyword evidence="1" id="KW-0812">Transmembrane</keyword>
<keyword evidence="3" id="KW-1185">Reference proteome</keyword>
<proteinExistence type="predicted"/>
<reference evidence="2 3" key="1">
    <citation type="submission" date="2019-06" db="EMBL/GenBank/DDBJ databases">
        <title>Whole genome sequence for Rhodospirillaceae sp. R148.</title>
        <authorList>
            <person name="Wang G."/>
        </authorList>
    </citation>
    <scope>NUCLEOTIDE SEQUENCE [LARGE SCALE GENOMIC DNA]</scope>
    <source>
        <strain evidence="2 3">R148</strain>
    </source>
</reference>